<dbReference type="InterPro" id="IPR011034">
    <property type="entry name" value="Formyl_transferase-like_C_sf"/>
</dbReference>
<evidence type="ECO:0000256" key="1">
    <source>
        <dbReference type="ARBA" id="ARBA00009232"/>
    </source>
</evidence>
<evidence type="ECO:0000256" key="2">
    <source>
        <dbReference type="ARBA" id="ARBA00022763"/>
    </source>
</evidence>
<dbReference type="InterPro" id="IPR036995">
    <property type="entry name" value="MPG_sf"/>
</dbReference>
<dbReference type="EMBL" id="MEYQ01000053">
    <property type="protein sequence ID" value="OGD38128.1"/>
    <property type="molecule type" value="Genomic_DNA"/>
</dbReference>
<dbReference type="Proteomes" id="UP000177947">
    <property type="component" value="Unassembled WGS sequence"/>
</dbReference>
<dbReference type="PANTHER" id="PTHR10429:SF0">
    <property type="entry name" value="DNA-3-METHYLADENINE GLYCOSYLASE"/>
    <property type="match status" value="1"/>
</dbReference>
<organism evidence="6 7">
    <name type="scientific">Candidatus Azambacteria bacterium RIFCSPLOWO2_01_FULL_37_9</name>
    <dbReference type="NCBI Taxonomy" id="1797297"/>
    <lineage>
        <taxon>Bacteria</taxon>
        <taxon>Candidatus Azamiibacteriota</taxon>
    </lineage>
</organism>
<evidence type="ECO:0000256" key="4">
    <source>
        <dbReference type="ARBA" id="ARBA00023204"/>
    </source>
</evidence>
<dbReference type="AlphaFoldDB" id="A0A1F5C5J5"/>
<evidence type="ECO:0000313" key="6">
    <source>
        <dbReference type="EMBL" id="OGD38128.1"/>
    </source>
</evidence>
<dbReference type="NCBIfam" id="TIGR00567">
    <property type="entry name" value="3mg"/>
    <property type="match status" value="1"/>
</dbReference>
<keyword evidence="4 5" id="KW-0234">DNA repair</keyword>
<reference evidence="6 7" key="1">
    <citation type="journal article" date="2016" name="Nat. Commun.">
        <title>Thousands of microbial genomes shed light on interconnected biogeochemical processes in an aquifer system.</title>
        <authorList>
            <person name="Anantharaman K."/>
            <person name="Brown C.T."/>
            <person name="Hug L.A."/>
            <person name="Sharon I."/>
            <person name="Castelle C.J."/>
            <person name="Probst A.J."/>
            <person name="Thomas B.C."/>
            <person name="Singh A."/>
            <person name="Wilkins M.J."/>
            <person name="Karaoz U."/>
            <person name="Brodie E.L."/>
            <person name="Williams K.H."/>
            <person name="Hubbard S.S."/>
            <person name="Banfield J.F."/>
        </authorList>
    </citation>
    <scope>NUCLEOTIDE SEQUENCE [LARGE SCALE GENOMIC DNA]</scope>
</reference>
<dbReference type="EC" id="3.2.2.-" evidence="5"/>
<dbReference type="PANTHER" id="PTHR10429">
    <property type="entry name" value="DNA-3-METHYLADENINE GLYCOSYLASE"/>
    <property type="match status" value="1"/>
</dbReference>
<keyword evidence="3 5" id="KW-0378">Hydrolase</keyword>
<comment type="similarity">
    <text evidence="1 5">Belongs to the DNA glycosylase MPG family.</text>
</comment>
<name>A0A1F5C5J5_9BACT</name>
<evidence type="ECO:0000313" key="7">
    <source>
        <dbReference type="Proteomes" id="UP000177947"/>
    </source>
</evidence>
<dbReference type="Pfam" id="PF02245">
    <property type="entry name" value="Pur_DNA_glyco"/>
    <property type="match status" value="1"/>
</dbReference>
<dbReference type="FunFam" id="3.10.300.10:FF:000001">
    <property type="entry name" value="Putative 3-methyladenine DNA glycosylase"/>
    <property type="match status" value="1"/>
</dbReference>
<sequence>MQNTKHKTQNKIIPQKFFEKPTLEVTENLLGKYLVRKTGGKTIAGIITELEAYVGETDLACHAAKGRTKRTEIMYQDAGTLYVYMIYGMFYCLNVVTEKKDFPSAILIRAVKVDGIDSMATSGPGKLCKILKIDRKFNGLKLGKKSGLWIEDRGIKIKKSQIIKSKRIGVDYAGHCKDYLWRFSIKI</sequence>
<dbReference type="InterPro" id="IPR003180">
    <property type="entry name" value="MPG"/>
</dbReference>
<dbReference type="GO" id="GO:0006284">
    <property type="term" value="P:base-excision repair"/>
    <property type="evidence" value="ECO:0007669"/>
    <property type="project" value="InterPro"/>
</dbReference>
<dbReference type="GO" id="GO:0003905">
    <property type="term" value="F:alkylbase DNA N-glycosylase activity"/>
    <property type="evidence" value="ECO:0007669"/>
    <property type="project" value="InterPro"/>
</dbReference>
<comment type="caution">
    <text evidence="6">The sequence shown here is derived from an EMBL/GenBank/DDBJ whole genome shotgun (WGS) entry which is preliminary data.</text>
</comment>
<evidence type="ECO:0000256" key="5">
    <source>
        <dbReference type="HAMAP-Rule" id="MF_00527"/>
    </source>
</evidence>
<dbReference type="Gene3D" id="3.10.300.10">
    <property type="entry name" value="Methylpurine-DNA glycosylase (MPG)"/>
    <property type="match status" value="1"/>
</dbReference>
<evidence type="ECO:0000256" key="3">
    <source>
        <dbReference type="ARBA" id="ARBA00022801"/>
    </source>
</evidence>
<accession>A0A1F5C5J5</accession>
<gene>
    <name evidence="6" type="ORF">A2907_00015</name>
</gene>
<dbReference type="CDD" id="cd00540">
    <property type="entry name" value="AAG"/>
    <property type="match status" value="1"/>
</dbReference>
<dbReference type="GO" id="GO:0003677">
    <property type="term" value="F:DNA binding"/>
    <property type="evidence" value="ECO:0007669"/>
    <property type="project" value="InterPro"/>
</dbReference>
<dbReference type="SUPFAM" id="SSF50486">
    <property type="entry name" value="FMT C-terminal domain-like"/>
    <property type="match status" value="1"/>
</dbReference>
<proteinExistence type="inferred from homology"/>
<dbReference type="HAMAP" id="MF_00527">
    <property type="entry name" value="3MGH"/>
    <property type="match status" value="1"/>
</dbReference>
<protein>
    <recommendedName>
        <fullName evidence="5">Putative 3-methyladenine DNA glycosylase</fullName>
        <ecNumber evidence="5">3.2.2.-</ecNumber>
    </recommendedName>
</protein>
<keyword evidence="2 5" id="KW-0227">DNA damage</keyword>